<evidence type="ECO:0000313" key="1">
    <source>
        <dbReference type="EMBL" id="AFZ34361.1"/>
    </source>
</evidence>
<dbReference type="OrthoDB" id="5430844at2"/>
<name>K9XQM7_STAC7</name>
<dbReference type="Proteomes" id="UP000010473">
    <property type="component" value="Chromosome"/>
</dbReference>
<gene>
    <name evidence="1" type="ordered locus">Sta7437_0770</name>
</gene>
<dbReference type="RefSeq" id="WP_015192034.1">
    <property type="nucleotide sequence ID" value="NC_019748.1"/>
</dbReference>
<dbReference type="InterPro" id="IPR027417">
    <property type="entry name" value="P-loop_NTPase"/>
</dbReference>
<dbReference type="EMBL" id="CP003653">
    <property type="protein sequence ID" value="AFZ34361.1"/>
    <property type="molecule type" value="Genomic_DNA"/>
</dbReference>
<sequence>MYKYMAYGLGIQSAMPLPELPISKTAPTEITIDCQSIDWQPPQCAETPRYWHIEGESAYFYWKYGGKFLVKGGRKIVVDPIPNLEEDYIIRQPILGPLLGMILHQRNYLILHASGVKIGDRACLFLGVKGQGKSTMAATLYGRGHQMMVDDVAAVSFDNSGNPILLPGFPQIKLWPDSVKSALGDTPESFSKIHPLVEKRARPTFDGFFSKPLSLHRIYILQIGSNLGIKQLNPQEAIKELIGNSYIAMTLGDKFSQLNNVAQHFCQSASLVNKVKICSLERPRSLDLLPEVARLVEADLNQEPFLTMAS</sequence>
<evidence type="ECO:0000313" key="2">
    <source>
        <dbReference type="Proteomes" id="UP000010473"/>
    </source>
</evidence>
<keyword evidence="2" id="KW-1185">Reference proteome</keyword>
<reference evidence="2" key="1">
    <citation type="journal article" date="2013" name="Proc. Natl. Acad. Sci. U.S.A.">
        <title>Improving the coverage of the cyanobacterial phylum using diversity-driven genome sequencing.</title>
        <authorList>
            <person name="Shih P.M."/>
            <person name="Wu D."/>
            <person name="Latifi A."/>
            <person name="Axen S.D."/>
            <person name="Fewer D.P."/>
            <person name="Talla E."/>
            <person name="Calteau A."/>
            <person name="Cai F."/>
            <person name="Tandeau de Marsac N."/>
            <person name="Rippka R."/>
            <person name="Herdman M."/>
            <person name="Sivonen K."/>
            <person name="Coursin T."/>
            <person name="Laurent T."/>
            <person name="Goodwin L."/>
            <person name="Nolan M."/>
            <person name="Davenport K.W."/>
            <person name="Han C.S."/>
            <person name="Rubin E.M."/>
            <person name="Eisen J.A."/>
            <person name="Woyke T."/>
            <person name="Gugger M."/>
            <person name="Kerfeld C.A."/>
        </authorList>
    </citation>
    <scope>NUCLEOTIDE SEQUENCE [LARGE SCALE GENOMIC DNA]</scope>
    <source>
        <strain evidence="2">ATCC 29371 / PCC 7437</strain>
    </source>
</reference>
<keyword evidence="1" id="KW-0418">Kinase</keyword>
<dbReference type="AlphaFoldDB" id="K9XQM7"/>
<dbReference type="SUPFAM" id="SSF53795">
    <property type="entry name" value="PEP carboxykinase-like"/>
    <property type="match status" value="1"/>
</dbReference>
<dbReference type="Gene3D" id="3.40.50.300">
    <property type="entry name" value="P-loop containing nucleotide triphosphate hydrolases"/>
    <property type="match status" value="1"/>
</dbReference>
<organism evidence="1 2">
    <name type="scientific">Stanieria cyanosphaera (strain ATCC 29371 / PCC 7437)</name>
    <dbReference type="NCBI Taxonomy" id="111780"/>
    <lineage>
        <taxon>Bacteria</taxon>
        <taxon>Bacillati</taxon>
        <taxon>Cyanobacteriota</taxon>
        <taxon>Cyanophyceae</taxon>
        <taxon>Pleurocapsales</taxon>
        <taxon>Dermocarpellaceae</taxon>
        <taxon>Stanieria</taxon>
    </lineage>
</organism>
<dbReference type="GO" id="GO:0016301">
    <property type="term" value="F:kinase activity"/>
    <property type="evidence" value="ECO:0007669"/>
    <property type="project" value="UniProtKB-KW"/>
</dbReference>
<dbReference type="EC" id="2.7.1.-" evidence="1"/>
<dbReference type="STRING" id="111780.Sta7437_0770"/>
<accession>K9XQM7</accession>
<dbReference type="HOGENOM" id="CLU_073290_2_0_3"/>
<keyword evidence="1" id="KW-0808">Transferase</keyword>
<dbReference type="KEGG" id="scs:Sta7437_0770"/>
<proteinExistence type="predicted"/>
<protein>
    <submittedName>
        <fullName evidence="1">Hpr(Ser) kinase/phosphatase</fullName>
        <ecNumber evidence="1">2.7.1.-</ecNumber>
    </submittedName>
</protein>
<dbReference type="eggNOG" id="COG1493">
    <property type="taxonomic scope" value="Bacteria"/>
</dbReference>